<dbReference type="KEGG" id="sllo:ISP08_12420"/>
<organism evidence="2 3">
    <name type="scientific">Staphylococcus lloydii</name>
    <dbReference type="NCBI Taxonomy" id="2781774"/>
    <lineage>
        <taxon>Bacteria</taxon>
        <taxon>Bacillati</taxon>
        <taxon>Bacillota</taxon>
        <taxon>Bacilli</taxon>
        <taxon>Bacillales</taxon>
        <taxon>Staphylococcaceae</taxon>
        <taxon>Staphylococcus</taxon>
    </lineage>
</organism>
<accession>A0A7T1AZQ7</accession>
<evidence type="ECO:0000256" key="1">
    <source>
        <dbReference type="SAM" id="Phobius"/>
    </source>
</evidence>
<evidence type="ECO:0000313" key="3">
    <source>
        <dbReference type="Proteomes" id="UP000594455"/>
    </source>
</evidence>
<dbReference type="Proteomes" id="UP000594455">
    <property type="component" value="Chromosome"/>
</dbReference>
<keyword evidence="1" id="KW-1133">Transmembrane helix</keyword>
<evidence type="ECO:0000313" key="2">
    <source>
        <dbReference type="EMBL" id="QPM75101.1"/>
    </source>
</evidence>
<feature type="transmembrane region" description="Helical" evidence="1">
    <location>
        <begin position="109"/>
        <end position="131"/>
    </location>
</feature>
<dbReference type="AlphaFoldDB" id="A0A7T1AZQ7"/>
<name>A0A7T1AZQ7_9STAP</name>
<keyword evidence="1" id="KW-0472">Membrane</keyword>
<reference evidence="2 3" key="1">
    <citation type="submission" date="2020-10" db="EMBL/GenBank/DDBJ databases">
        <title>Closed genome sequences of Staphylococcus lloydii sp. nov. and Staphylococcus durrellii sp. nov. Isolated from Captive Fruit Bats (Pteropus livingstonii).</title>
        <authorList>
            <person name="Fountain K."/>
        </authorList>
    </citation>
    <scope>NUCLEOTIDE SEQUENCE [LARGE SCALE GENOMIC DNA]</scope>
    <source>
        <strain evidence="2 3">23_2_7_LY</strain>
    </source>
</reference>
<dbReference type="EMBL" id="CP064056">
    <property type="protein sequence ID" value="QPM75101.1"/>
    <property type="molecule type" value="Genomic_DNA"/>
</dbReference>
<dbReference type="RefSeq" id="WP_195718848.1">
    <property type="nucleotide sequence ID" value="NZ_CP064056.1"/>
</dbReference>
<feature type="transmembrane region" description="Helical" evidence="1">
    <location>
        <begin position="143"/>
        <end position="164"/>
    </location>
</feature>
<proteinExistence type="predicted"/>
<feature type="transmembrane region" description="Helical" evidence="1">
    <location>
        <begin position="25"/>
        <end position="50"/>
    </location>
</feature>
<keyword evidence="1" id="KW-0812">Transmembrane</keyword>
<sequence>MYKVIDKKIDSIIDKLRKVITNGRLNITSGWFAMISFIVCMIFPLSMYFFVYQSTSIVKTSLTIIAPLLVNMIIIPMFKIFSFYQEVDEKWLEDKNDTREKKYFKDRQIIWTESILLAVSSLPIALWYFFVGFSQISHSYPNIAFLILLLLSMLVLLILLYYMIAYLSKIVNYIYKVIKTLISKSFQIVKSLVSKLLQTLKN</sequence>
<feature type="transmembrane region" description="Helical" evidence="1">
    <location>
        <begin position="62"/>
        <end position="81"/>
    </location>
</feature>
<gene>
    <name evidence="2" type="ORF">ISP08_12420</name>
</gene>
<protein>
    <submittedName>
        <fullName evidence="2">Uncharacterized protein</fullName>
    </submittedName>
</protein>
<keyword evidence="3" id="KW-1185">Reference proteome</keyword>